<accession>A0A4Y2FNP8</accession>
<gene>
    <name evidence="1" type="ORF">AVEN_172293_1</name>
</gene>
<reference evidence="1 2" key="1">
    <citation type="journal article" date="2019" name="Sci. Rep.">
        <title>Orb-weaving spider Araneus ventricosus genome elucidates the spidroin gene catalogue.</title>
        <authorList>
            <person name="Kono N."/>
            <person name="Nakamura H."/>
            <person name="Ohtoshi R."/>
            <person name="Moran D.A.P."/>
            <person name="Shinohara A."/>
            <person name="Yoshida Y."/>
            <person name="Fujiwara M."/>
            <person name="Mori M."/>
            <person name="Tomita M."/>
            <person name="Arakawa K."/>
        </authorList>
    </citation>
    <scope>NUCLEOTIDE SEQUENCE [LARGE SCALE GENOMIC DNA]</scope>
</reference>
<sequence>MPSPLTGMSQMKMKLLIMLMERAYDTKISSESVGGNVEHIVLIRMVNFDDGEAVYVVEFPSAAVAQRLRSGAPLSTLTV</sequence>
<name>A0A4Y2FNP8_ARAVE</name>
<dbReference type="Proteomes" id="UP000499080">
    <property type="component" value="Unassembled WGS sequence"/>
</dbReference>
<protein>
    <submittedName>
        <fullName evidence="1">Uncharacterized protein</fullName>
    </submittedName>
</protein>
<proteinExistence type="predicted"/>
<evidence type="ECO:0000313" key="2">
    <source>
        <dbReference type="Proteomes" id="UP000499080"/>
    </source>
</evidence>
<evidence type="ECO:0000313" key="1">
    <source>
        <dbReference type="EMBL" id="GBM43092.1"/>
    </source>
</evidence>
<keyword evidence="2" id="KW-1185">Reference proteome</keyword>
<dbReference type="EMBL" id="BGPR01096732">
    <property type="protein sequence ID" value="GBM43092.1"/>
    <property type="molecule type" value="Genomic_DNA"/>
</dbReference>
<dbReference type="AlphaFoldDB" id="A0A4Y2FNP8"/>
<organism evidence="1 2">
    <name type="scientific">Araneus ventricosus</name>
    <name type="common">Orbweaver spider</name>
    <name type="synonym">Epeira ventricosa</name>
    <dbReference type="NCBI Taxonomy" id="182803"/>
    <lineage>
        <taxon>Eukaryota</taxon>
        <taxon>Metazoa</taxon>
        <taxon>Ecdysozoa</taxon>
        <taxon>Arthropoda</taxon>
        <taxon>Chelicerata</taxon>
        <taxon>Arachnida</taxon>
        <taxon>Araneae</taxon>
        <taxon>Araneomorphae</taxon>
        <taxon>Entelegynae</taxon>
        <taxon>Araneoidea</taxon>
        <taxon>Araneidae</taxon>
        <taxon>Araneus</taxon>
    </lineage>
</organism>
<comment type="caution">
    <text evidence="1">The sequence shown here is derived from an EMBL/GenBank/DDBJ whole genome shotgun (WGS) entry which is preliminary data.</text>
</comment>